<organism evidence="1 2">
    <name type="scientific">Streptococcus pyogenes serotype M3 (strain ATCC BAA-595 / MGAS315)</name>
    <dbReference type="NCBI Taxonomy" id="198466"/>
    <lineage>
        <taxon>Bacteria</taxon>
        <taxon>Bacillati</taxon>
        <taxon>Bacillota</taxon>
        <taxon>Bacilli</taxon>
        <taxon>Lactobacillales</taxon>
        <taxon>Streptococcaceae</taxon>
        <taxon>Streptococcus</taxon>
    </lineage>
</organism>
<dbReference type="Proteomes" id="UP000000564">
    <property type="component" value="Chromosome"/>
</dbReference>
<gene>
    <name evidence="1" type="ordered locus">SpyM3_0714</name>
</gene>
<dbReference type="AlphaFoldDB" id="A0A0H2UUZ0"/>
<dbReference type="HOGENOM" id="CLU_2994595_0_0_9"/>
<dbReference type="EMBL" id="AE014074">
    <property type="protein sequence ID" value="AAM79321.1"/>
    <property type="molecule type" value="Genomic_DNA"/>
</dbReference>
<reference evidence="1 2" key="1">
    <citation type="journal article" date="2002" name="Proc. Natl. Acad. Sci. U.S.A.">
        <title>Genome sequence of a serotype M3 strain of group A Streptococcus: phage-encoded toxins, the high-virulence phenotype, and clone emergence.</title>
        <authorList>
            <person name="Beres S.B."/>
            <person name="Sylva G.L."/>
            <person name="Barbian K.D."/>
            <person name="Lei B."/>
            <person name="Hoff J.S."/>
            <person name="Mammarella N.D."/>
            <person name="Liu M.Y."/>
            <person name="Smoot J.C."/>
            <person name="Porcella S.F."/>
            <person name="Parkins L.D."/>
            <person name="Campbell D.S."/>
            <person name="Smith T.M."/>
            <person name="McCormick J.K."/>
            <person name="Leung D.Y."/>
            <person name="Schlievert P.M."/>
            <person name="Musser J.M."/>
        </authorList>
    </citation>
    <scope>NUCLEOTIDE SEQUENCE [LARGE SCALE GENOMIC DNA]</scope>
    <source>
        <strain evidence="2">ATCC BAA-595 / MGAS315</strain>
    </source>
</reference>
<accession>A0A0H2UUZ0</accession>
<name>A0A0H2UUZ0_STRP3</name>
<sequence>MKLKVLKPFGDHKENIIRQVGEVFEVSKTRFDELSASVPADFYEEVKATKAKKSEEE</sequence>
<protein>
    <submittedName>
        <fullName evidence="1">Uncharacterized protein</fullName>
    </submittedName>
</protein>
<proteinExistence type="predicted"/>
<evidence type="ECO:0000313" key="2">
    <source>
        <dbReference type="Proteomes" id="UP000000564"/>
    </source>
</evidence>
<evidence type="ECO:0000313" key="1">
    <source>
        <dbReference type="EMBL" id="AAM79321.1"/>
    </source>
</evidence>
<dbReference type="RefSeq" id="WP_011017384.1">
    <property type="nucleotide sequence ID" value="NC_004070.1"/>
</dbReference>
<dbReference type="KEGG" id="spg:SpyM3_0714"/>